<evidence type="ECO:0000259" key="3">
    <source>
        <dbReference type="SMART" id="SM00563"/>
    </source>
</evidence>
<keyword evidence="4" id="KW-0326">Glycosidase</keyword>
<dbReference type="Proteomes" id="UP000051307">
    <property type="component" value="Unassembled WGS sequence"/>
</dbReference>
<evidence type="ECO:0000313" key="5">
    <source>
        <dbReference type="Proteomes" id="UP000051307"/>
    </source>
</evidence>
<dbReference type="SUPFAM" id="SSF69593">
    <property type="entry name" value="Glycerol-3-phosphate (1)-acyltransferase"/>
    <property type="match status" value="1"/>
</dbReference>
<comment type="caution">
    <text evidence="4">The sequence shown here is derived from an EMBL/GenBank/DDBJ whole genome shotgun (WGS) entry which is preliminary data.</text>
</comment>
<evidence type="ECO:0000313" key="4">
    <source>
        <dbReference type="EMBL" id="KRM05337.1"/>
    </source>
</evidence>
<dbReference type="RefSeq" id="WP_025015595.1">
    <property type="nucleotide sequence ID" value="NZ_AZFU01000013.1"/>
</dbReference>
<accession>A0A0R1VRA4</accession>
<organism evidence="4 5">
    <name type="scientific">Lactobacillus kitasatonis DSM 16761 = JCM 1039</name>
    <dbReference type="NCBI Taxonomy" id="1423767"/>
    <lineage>
        <taxon>Bacteria</taxon>
        <taxon>Bacillati</taxon>
        <taxon>Bacillota</taxon>
        <taxon>Bacilli</taxon>
        <taxon>Lactobacillales</taxon>
        <taxon>Lactobacillaceae</taxon>
        <taxon>Lactobacillus</taxon>
    </lineage>
</organism>
<dbReference type="PANTHER" id="PTHR10434:SF11">
    <property type="entry name" value="1-ACYL-SN-GLYCEROL-3-PHOSPHATE ACYLTRANSFERASE"/>
    <property type="match status" value="1"/>
</dbReference>
<evidence type="ECO:0000256" key="2">
    <source>
        <dbReference type="ARBA" id="ARBA00023315"/>
    </source>
</evidence>
<evidence type="ECO:0000256" key="1">
    <source>
        <dbReference type="ARBA" id="ARBA00022679"/>
    </source>
</evidence>
<feature type="domain" description="Phospholipid/glycerol acyltransferase" evidence="3">
    <location>
        <begin position="93"/>
        <end position="209"/>
    </location>
</feature>
<dbReference type="PANTHER" id="PTHR10434">
    <property type="entry name" value="1-ACYL-SN-GLYCEROL-3-PHOSPHATE ACYLTRANSFERASE"/>
    <property type="match status" value="1"/>
</dbReference>
<dbReference type="GO" id="GO:0003841">
    <property type="term" value="F:1-acylglycerol-3-phosphate O-acyltransferase activity"/>
    <property type="evidence" value="ECO:0007669"/>
    <property type="project" value="TreeGrafter"/>
</dbReference>
<dbReference type="GO" id="GO:0016798">
    <property type="term" value="F:hydrolase activity, acting on glycosyl bonds"/>
    <property type="evidence" value="ECO:0007669"/>
    <property type="project" value="UniProtKB-KW"/>
</dbReference>
<dbReference type="AlphaFoldDB" id="A0A0R1VRA4"/>
<dbReference type="InterPro" id="IPR002123">
    <property type="entry name" value="Plipid/glycerol_acylTrfase"/>
</dbReference>
<dbReference type="CDD" id="cd07989">
    <property type="entry name" value="LPLAT_AGPAT-like"/>
    <property type="match status" value="1"/>
</dbReference>
<dbReference type="eggNOG" id="COG0204">
    <property type="taxonomic scope" value="Bacteria"/>
</dbReference>
<dbReference type="OrthoDB" id="2040407at2"/>
<proteinExistence type="predicted"/>
<dbReference type="PATRIC" id="fig|1423767.3.peg.203"/>
<dbReference type="SMART" id="SM00563">
    <property type="entry name" value="PlsC"/>
    <property type="match status" value="1"/>
</dbReference>
<keyword evidence="1" id="KW-0808">Transferase</keyword>
<keyword evidence="2" id="KW-0012">Acyltransferase</keyword>
<gene>
    <name evidence="4" type="ORF">FC59_GL000193</name>
</gene>
<keyword evidence="4" id="KW-0378">Hydrolase</keyword>
<dbReference type="Pfam" id="PF01553">
    <property type="entry name" value="Acyltransferase"/>
    <property type="match status" value="1"/>
</dbReference>
<protein>
    <submittedName>
        <fullName evidence="4">Phospho-beta-glycosidase</fullName>
    </submittedName>
</protein>
<name>A0A0R1VRA4_9LACO</name>
<reference evidence="4 5" key="1">
    <citation type="journal article" date="2015" name="Genome Announc.">
        <title>Expanding the biotechnology potential of lactobacilli through comparative genomics of 213 strains and associated genera.</title>
        <authorList>
            <person name="Sun Z."/>
            <person name="Harris H.M."/>
            <person name="McCann A."/>
            <person name="Guo C."/>
            <person name="Argimon S."/>
            <person name="Zhang W."/>
            <person name="Yang X."/>
            <person name="Jeffery I.B."/>
            <person name="Cooney J.C."/>
            <person name="Kagawa T.F."/>
            <person name="Liu W."/>
            <person name="Song Y."/>
            <person name="Salvetti E."/>
            <person name="Wrobel A."/>
            <person name="Rasinkangas P."/>
            <person name="Parkhill J."/>
            <person name="Rea M.C."/>
            <person name="O'Sullivan O."/>
            <person name="Ritari J."/>
            <person name="Douillard F.P."/>
            <person name="Paul Ross R."/>
            <person name="Yang R."/>
            <person name="Briner A.E."/>
            <person name="Felis G.E."/>
            <person name="de Vos W.M."/>
            <person name="Barrangou R."/>
            <person name="Klaenhammer T.R."/>
            <person name="Caufield P.W."/>
            <person name="Cui Y."/>
            <person name="Zhang H."/>
            <person name="O'Toole P.W."/>
        </authorList>
    </citation>
    <scope>NUCLEOTIDE SEQUENCE [LARGE SCALE GENOMIC DNA]</scope>
    <source>
        <strain evidence="4 5">DSM 16761</strain>
    </source>
</reference>
<dbReference type="GO" id="GO:0006654">
    <property type="term" value="P:phosphatidic acid biosynthetic process"/>
    <property type="evidence" value="ECO:0007669"/>
    <property type="project" value="TreeGrafter"/>
</dbReference>
<dbReference type="EMBL" id="AZFU01000013">
    <property type="protein sequence ID" value="KRM05337.1"/>
    <property type="molecule type" value="Genomic_DNA"/>
</dbReference>
<sequence>MIFGDNREAVIKNIKKAANDRDFTAKVEIGDPQMSLDERLKLVNNYWENRKTLSSKVNNRIGHVLYDTLAKTLAGSTEFKGLENLNNLPIGGAIVTTNHYNQIDSLPIKLLADKMHRQLSIVIEDTNLMLPGFFRYLMNYVGTIPLVQSPSYIANEFPKHLSKALDQNNWVLIYPEQEMWWNYRKPRKLQRGAYYFAAKQNVPVISTFVEIKDLPKVEKKDTNFYETKYIVHVLKPIYPDVSLSANENAHHMMEQDYKQKVAAYEKIYGKKLNYDFLDWDIAGWRGHLS</sequence>